<keyword evidence="2 6" id="KW-0812">Transmembrane</keyword>
<dbReference type="AlphaFoldDB" id="A0AAD9NE00"/>
<accession>A0AAD9NE00</accession>
<dbReference type="PANTHER" id="PTHR12011">
    <property type="entry name" value="ADHESION G-PROTEIN COUPLED RECEPTOR"/>
    <property type="match status" value="1"/>
</dbReference>
<dbReference type="Pfam" id="PF00002">
    <property type="entry name" value="7tm_2"/>
    <property type="match status" value="2"/>
</dbReference>
<dbReference type="PANTHER" id="PTHR12011:SF471">
    <property type="entry name" value="G-PROTEIN COUPLED RECEPTORS FAMILY 2 PROFILE 2 DOMAIN-CONTAINING PROTEIN"/>
    <property type="match status" value="1"/>
</dbReference>
<evidence type="ECO:0000256" key="6">
    <source>
        <dbReference type="SAM" id="Phobius"/>
    </source>
</evidence>
<feature type="transmembrane region" description="Helical" evidence="6">
    <location>
        <begin position="391"/>
        <end position="415"/>
    </location>
</feature>
<dbReference type="Gene3D" id="1.20.1070.10">
    <property type="entry name" value="Rhodopsin 7-helix transmembrane proteins"/>
    <property type="match status" value="2"/>
</dbReference>
<keyword evidence="3 6" id="KW-1133">Transmembrane helix</keyword>
<feature type="transmembrane region" description="Helical" evidence="6">
    <location>
        <begin position="436"/>
        <end position="457"/>
    </location>
</feature>
<dbReference type="PRINTS" id="PR00249">
    <property type="entry name" value="GPCRSECRETIN"/>
</dbReference>
<comment type="subcellular location">
    <subcellularLocation>
        <location evidence="1">Membrane</location>
        <topology evidence="1">Multi-pass membrane protein</topology>
    </subcellularLocation>
</comment>
<dbReference type="GO" id="GO:0007189">
    <property type="term" value="P:adenylate cyclase-activating G protein-coupled receptor signaling pathway"/>
    <property type="evidence" value="ECO:0007669"/>
    <property type="project" value="TreeGrafter"/>
</dbReference>
<evidence type="ECO:0000256" key="3">
    <source>
        <dbReference type="ARBA" id="ARBA00022989"/>
    </source>
</evidence>
<organism evidence="7 8">
    <name type="scientific">Paralvinella palmiformis</name>
    <dbReference type="NCBI Taxonomy" id="53620"/>
    <lineage>
        <taxon>Eukaryota</taxon>
        <taxon>Metazoa</taxon>
        <taxon>Spiralia</taxon>
        <taxon>Lophotrochozoa</taxon>
        <taxon>Annelida</taxon>
        <taxon>Polychaeta</taxon>
        <taxon>Sedentaria</taxon>
        <taxon>Canalipalpata</taxon>
        <taxon>Terebellida</taxon>
        <taxon>Terebelliformia</taxon>
        <taxon>Alvinellidae</taxon>
        <taxon>Paralvinella</taxon>
    </lineage>
</organism>
<evidence type="ECO:0000256" key="2">
    <source>
        <dbReference type="ARBA" id="ARBA00022692"/>
    </source>
</evidence>
<evidence type="ECO:0008006" key="9">
    <source>
        <dbReference type="Google" id="ProtNLM"/>
    </source>
</evidence>
<dbReference type="GO" id="GO:0005886">
    <property type="term" value="C:plasma membrane"/>
    <property type="evidence" value="ECO:0007669"/>
    <property type="project" value="TreeGrafter"/>
</dbReference>
<dbReference type="EMBL" id="JAODUP010000055">
    <property type="protein sequence ID" value="KAK2165098.1"/>
    <property type="molecule type" value="Genomic_DNA"/>
</dbReference>
<comment type="caution">
    <text evidence="7">The sequence shown here is derived from an EMBL/GenBank/DDBJ whole genome shotgun (WGS) entry which is preliminary data.</text>
</comment>
<proteinExistence type="predicted"/>
<feature type="transmembrane region" description="Helical" evidence="6">
    <location>
        <begin position="463"/>
        <end position="485"/>
    </location>
</feature>
<keyword evidence="8" id="KW-1185">Reference proteome</keyword>
<evidence type="ECO:0000256" key="1">
    <source>
        <dbReference type="ARBA" id="ARBA00004141"/>
    </source>
</evidence>
<dbReference type="InterPro" id="IPR000832">
    <property type="entry name" value="GPCR_2_secretin-like"/>
</dbReference>
<dbReference type="Proteomes" id="UP001208570">
    <property type="component" value="Unassembled WGS sequence"/>
</dbReference>
<evidence type="ECO:0000313" key="7">
    <source>
        <dbReference type="EMBL" id="KAK2165098.1"/>
    </source>
</evidence>
<evidence type="ECO:0000256" key="5">
    <source>
        <dbReference type="SAM" id="MobiDB-lite"/>
    </source>
</evidence>
<name>A0AAD9NE00_9ANNE</name>
<gene>
    <name evidence="7" type="ORF">LSH36_55g09041</name>
</gene>
<evidence type="ECO:0000313" key="8">
    <source>
        <dbReference type="Proteomes" id="UP001208570"/>
    </source>
</evidence>
<reference evidence="7" key="1">
    <citation type="journal article" date="2023" name="Mol. Biol. Evol.">
        <title>Third-Generation Sequencing Reveals the Adaptive Role of the Epigenome in Three Deep-Sea Polychaetes.</title>
        <authorList>
            <person name="Perez M."/>
            <person name="Aroh O."/>
            <person name="Sun Y."/>
            <person name="Lan Y."/>
            <person name="Juniper S.K."/>
            <person name="Young C.R."/>
            <person name="Angers B."/>
            <person name="Qian P.Y."/>
        </authorList>
    </citation>
    <scope>NUCLEOTIDE SEQUENCE</scope>
    <source>
        <strain evidence="7">P08H-3</strain>
    </source>
</reference>
<dbReference type="GO" id="GO:0004930">
    <property type="term" value="F:G protein-coupled receptor activity"/>
    <property type="evidence" value="ECO:0007669"/>
    <property type="project" value="InterPro"/>
</dbReference>
<feature type="region of interest" description="Disordered" evidence="5">
    <location>
        <begin position="583"/>
        <end position="629"/>
    </location>
</feature>
<keyword evidence="4 6" id="KW-0472">Membrane</keyword>
<evidence type="ECO:0000256" key="4">
    <source>
        <dbReference type="ARBA" id="ARBA00023136"/>
    </source>
</evidence>
<sequence>MVNPHVCPEVNEGRWNRDSDAKTTVKGLKSSLQSFGVTVGFTVLKNSLDYLKEPFLYRLASECFSESNTIFNRQFELWHEDLLTPMPLDNEEYGKAVSTLTSPETLAVWNTVTDKDLVIAISKNILVGMEDMVSGLFNVMEVGNVTSQTNLSVTEDNLDGRYGFYRAQYDTMEYLLNMKPISDPSGSNATMSINSKIISARFVGPGLAHISNLSTPLTITLKHNNVQIPDVHNKALSYISYIGGTLSIIGCLASIGAYEFFRLSSERIRVHEMLAISIILSQLTFFIGFEQTEYKVSRYLFDYNMFPVSVPFVRHFVTLHADSDVLLDVSRRHPSLHLTRQSLQEEFQSEEVLPDRMGFDDNSLIMLVLTNKLLKNANCKIYLRCWLSNHLLLVAFIPFVAVVILINLSVMILVIRVMIKSMKKYGKNEDIPAAKYSLKAIITLMPLLGFTWVFGFMSVDEEATLVFTYLFAIFNSLQASIQLKVRRSYERRYHRHRYSSSSNPVKVAGRDCESYDVGSCKGSPQPIGSVDLNDVIKENDALRRKRSSAISIDSTDTNMTVVEENGNAVTDNNPDDYMYFRRTSTTDRRKSRPSGAGPGSSIRRSAKTGTGTGIVIGTDELPVRSDGSGTGINDVRADVDSVFDYVPDDVTHYDVYVTHM</sequence>
<protein>
    <recommendedName>
        <fullName evidence="9">G-protein coupled receptors family 2 profile 2 domain-containing protein</fullName>
    </recommendedName>
</protein>